<sequence length="205" mass="22421">MMIFHLPGKIVALNRLLAYRQYLKSSAPQEGKNKDAGGVPMTFQTRGLVSAYDRQARHIYSSGIGADARVLTLSGEKPITEIKAGERLVAADVGVVRLRAISRKTMHLQDMIRINPTAMFGMSGKDAFHVAPNQPILLRGWMAKAMFGKEQTLVAAHCLVDGELFSRPTGAGTVTLFQLHFAKRHLIRINGRDMSSTPLPALKGA</sequence>
<accession>A0A0P7KEY3</accession>
<comment type="caution">
    <text evidence="2">The sequence shown here is derived from an EMBL/GenBank/DDBJ whole genome shotgun (WGS) entry which is preliminary data.</text>
</comment>
<dbReference type="EMBL" id="LKBA01000023">
    <property type="protein sequence ID" value="KPN62001.1"/>
    <property type="molecule type" value="Genomic_DNA"/>
</dbReference>
<gene>
    <name evidence="2" type="ORF">AKJ29_05200</name>
</gene>
<organism evidence="2 3">
    <name type="scientific">Aliiroseovarius crassostreae</name>
    <dbReference type="NCBI Taxonomy" id="154981"/>
    <lineage>
        <taxon>Bacteria</taxon>
        <taxon>Pseudomonadati</taxon>
        <taxon>Pseudomonadota</taxon>
        <taxon>Alphaproteobacteria</taxon>
        <taxon>Rhodobacterales</taxon>
        <taxon>Paracoccaceae</taxon>
        <taxon>Aliiroseovarius</taxon>
    </lineage>
</organism>
<reference evidence="2 3" key="1">
    <citation type="submission" date="2015-09" db="EMBL/GenBank/DDBJ databases">
        <title>Draft genome sequence of Aliiroseovarius crassostreae CV919-312TSm, the causative agent of Roseovarius Oyster Disease (formerly Juvenile Oyster Disease).</title>
        <authorList>
            <person name="Kessner L."/>
            <person name="Spinard E."/>
            <person name="Nelson D."/>
        </authorList>
    </citation>
    <scope>NUCLEOTIDE SEQUENCE [LARGE SCALE GENOMIC DNA]</scope>
    <source>
        <strain evidence="2 3">CV919-312</strain>
    </source>
</reference>
<dbReference type="AlphaFoldDB" id="A0A0P7KEY3"/>
<protein>
    <recommendedName>
        <fullName evidence="1">Hedgehog/Intein (Hint) domain-containing protein</fullName>
    </recommendedName>
</protein>
<dbReference type="InterPro" id="IPR028992">
    <property type="entry name" value="Hedgehog/Intein_dom"/>
</dbReference>
<dbReference type="Pfam" id="PF13403">
    <property type="entry name" value="Hint_2"/>
    <property type="match status" value="1"/>
</dbReference>
<dbReference type="Proteomes" id="UP000050471">
    <property type="component" value="Unassembled WGS sequence"/>
</dbReference>
<keyword evidence="3" id="KW-1185">Reference proteome</keyword>
<evidence type="ECO:0000259" key="1">
    <source>
        <dbReference type="Pfam" id="PF13403"/>
    </source>
</evidence>
<dbReference type="STRING" id="154981.AKJ29_05200"/>
<dbReference type="SUPFAM" id="SSF51294">
    <property type="entry name" value="Hedgehog/intein (Hint) domain"/>
    <property type="match status" value="1"/>
</dbReference>
<evidence type="ECO:0000313" key="2">
    <source>
        <dbReference type="EMBL" id="KPN62001.1"/>
    </source>
</evidence>
<dbReference type="InterPro" id="IPR036844">
    <property type="entry name" value="Hint_dom_sf"/>
</dbReference>
<proteinExistence type="predicted"/>
<evidence type="ECO:0000313" key="3">
    <source>
        <dbReference type="Proteomes" id="UP000050471"/>
    </source>
</evidence>
<name>A0A0P7KEY3_9RHOB</name>
<feature type="domain" description="Hedgehog/Intein (Hint)" evidence="1">
    <location>
        <begin position="66"/>
        <end position="193"/>
    </location>
</feature>